<accession>A0A0B5ATN2</accession>
<dbReference type="BioCyc" id="JESP1508404:G14D9-11297-MONOMER"/>
<keyword evidence="1" id="KW-1133">Transmembrane helix</keyword>
<dbReference type="STRING" id="1508404.JMA_20420"/>
<dbReference type="Proteomes" id="UP000031449">
    <property type="component" value="Chromosome"/>
</dbReference>
<dbReference type="AlphaFoldDB" id="A0A0B5ATN2"/>
<evidence type="ECO:0000256" key="1">
    <source>
        <dbReference type="SAM" id="Phobius"/>
    </source>
</evidence>
<proteinExistence type="predicted"/>
<keyword evidence="3" id="KW-1185">Reference proteome</keyword>
<gene>
    <name evidence="2" type="ORF">JMA_20420</name>
</gene>
<keyword evidence="1" id="KW-0472">Membrane</keyword>
<keyword evidence="1" id="KW-0812">Transmembrane</keyword>
<sequence>MLTGGTAARALLVNIYAPVQMMPGFELTGDGKVLSAVLIDLLILLFIWTSGFTLAGLPIAWFLI</sequence>
<feature type="transmembrane region" description="Helical" evidence="1">
    <location>
        <begin position="33"/>
        <end position="63"/>
    </location>
</feature>
<protein>
    <submittedName>
        <fullName evidence="2">Uncharacterized protein</fullName>
    </submittedName>
</protein>
<reference evidence="2 3" key="1">
    <citation type="submission" date="2014-08" db="EMBL/GenBank/DDBJ databases">
        <title>Complete genome of a marine bacteria Jeotgalibacillus malaysiensis.</title>
        <authorList>
            <person name="Yaakop A.S."/>
            <person name="Chan K.-G."/>
            <person name="Goh K.M."/>
        </authorList>
    </citation>
    <scope>NUCLEOTIDE SEQUENCE [LARGE SCALE GENOMIC DNA]</scope>
    <source>
        <strain evidence="2 3">D5</strain>
    </source>
</reference>
<evidence type="ECO:0000313" key="2">
    <source>
        <dbReference type="EMBL" id="AJD91359.1"/>
    </source>
</evidence>
<dbReference type="HOGENOM" id="CLU_2861757_0_0_9"/>
<name>A0A0B5ATN2_9BACL</name>
<organism evidence="2 3">
    <name type="scientific">Jeotgalibacillus malaysiensis</name>
    <dbReference type="NCBI Taxonomy" id="1508404"/>
    <lineage>
        <taxon>Bacteria</taxon>
        <taxon>Bacillati</taxon>
        <taxon>Bacillota</taxon>
        <taxon>Bacilli</taxon>
        <taxon>Bacillales</taxon>
        <taxon>Caryophanaceae</taxon>
        <taxon>Jeotgalibacillus</taxon>
    </lineage>
</organism>
<dbReference type="KEGG" id="jeo:JMA_20420"/>
<dbReference type="EMBL" id="CP009416">
    <property type="protein sequence ID" value="AJD91359.1"/>
    <property type="molecule type" value="Genomic_DNA"/>
</dbReference>
<evidence type="ECO:0000313" key="3">
    <source>
        <dbReference type="Proteomes" id="UP000031449"/>
    </source>
</evidence>